<dbReference type="EMBL" id="JAMZDX010000008">
    <property type="protein sequence ID" value="MCP2314279.1"/>
    <property type="molecule type" value="Genomic_DNA"/>
</dbReference>
<name>A0ABT1JAX9_9ACTN</name>
<accession>A0ABT1JAX9</accession>
<feature type="region of interest" description="Disordered" evidence="1">
    <location>
        <begin position="89"/>
        <end position="143"/>
    </location>
</feature>
<protein>
    <submittedName>
        <fullName evidence="2">Uncharacterized protein</fullName>
    </submittedName>
</protein>
<organism evidence="2 3">
    <name type="scientific">Kitasatospora paracochleata</name>
    <dbReference type="NCBI Taxonomy" id="58354"/>
    <lineage>
        <taxon>Bacteria</taxon>
        <taxon>Bacillati</taxon>
        <taxon>Actinomycetota</taxon>
        <taxon>Actinomycetes</taxon>
        <taxon>Kitasatosporales</taxon>
        <taxon>Streptomycetaceae</taxon>
        <taxon>Kitasatospora</taxon>
    </lineage>
</organism>
<keyword evidence="3" id="KW-1185">Reference proteome</keyword>
<evidence type="ECO:0000256" key="1">
    <source>
        <dbReference type="SAM" id="MobiDB-lite"/>
    </source>
</evidence>
<proteinExistence type="predicted"/>
<feature type="compositionally biased region" description="Basic residues" evidence="1">
    <location>
        <begin position="125"/>
        <end position="143"/>
    </location>
</feature>
<comment type="caution">
    <text evidence="2">The sequence shown here is derived from an EMBL/GenBank/DDBJ whole genome shotgun (WGS) entry which is preliminary data.</text>
</comment>
<reference evidence="2 3" key="1">
    <citation type="submission" date="2022-06" db="EMBL/GenBank/DDBJ databases">
        <title>Sequencing the genomes of 1000 actinobacteria strains.</title>
        <authorList>
            <person name="Klenk H.-P."/>
        </authorList>
    </citation>
    <scope>NUCLEOTIDE SEQUENCE [LARGE SCALE GENOMIC DNA]</scope>
    <source>
        <strain evidence="2 3">DSM 41656</strain>
    </source>
</reference>
<dbReference type="Proteomes" id="UP001206483">
    <property type="component" value="Unassembled WGS sequence"/>
</dbReference>
<evidence type="ECO:0000313" key="3">
    <source>
        <dbReference type="Proteomes" id="UP001206483"/>
    </source>
</evidence>
<gene>
    <name evidence="2" type="ORF">FHR36_007478</name>
</gene>
<dbReference type="RefSeq" id="WP_253804596.1">
    <property type="nucleotide sequence ID" value="NZ_BAAAUB010000114.1"/>
</dbReference>
<sequence>MEQWFFEPGRLYRRRADGGEGGWELFLVAHVAVPPGGFAARGAGGPVAFGWLRTGGPDGRPLGPFTAHTPAGWSDVTDSGLEQVLGLTGTRTGGWRSATAAGPETAGTPGGRRVTDPAPDTTARTGRRQARRWWTRRHRRPRP</sequence>
<evidence type="ECO:0000313" key="2">
    <source>
        <dbReference type="EMBL" id="MCP2314279.1"/>
    </source>
</evidence>
<feature type="compositionally biased region" description="Low complexity" evidence="1">
    <location>
        <begin position="89"/>
        <end position="107"/>
    </location>
</feature>